<keyword evidence="3" id="KW-1185">Reference proteome</keyword>
<dbReference type="AlphaFoldDB" id="A0A3N4HHR2"/>
<sequence>MGGTGLIFEPPRDELFTRLCSIAQSCAFQRARSEFQSRLHELQSTSQINFETLSKLVDDCKQAFPLYFDSLVCEAKEICAETVGTALEAEAAAVLKSVEQSLRPPEAPASTEHAERDTLDHAFLDIDEANRSKDAPPVSTRSKKRSGRESAASGHGKRVKFEPDSTPDGEASSGGASESKAFACPFSGHTCELESEHQQSCGTFEQMSKLRSHVRNAFRAHVCNNCNERFGSSTAKNTHTDSCNKVPIAKSELLRSLSQKEAKNLRDCSELSKKKAPVEILQLAVDRYCKRNATGPCQRCDEFVDADEANEDWNGNLAISCFQFPPASPGQDLSMGGSVNYLPGPSSEYHPANGYRGDPSASFAAPNFPSTNGLPDSNPDILMGDSYMLIDDNGSTDNSGDAHQNNWSDHLSEQWDDLMGFHSDPQNPVHGAVDGPHAQSAAHGYPGPPFNNHDTAVRVTLVNDLSGNSAFRDKQKTDSFRSIGAQFKFTKLLDAVELKAIANSGFVFTTAEIQLQSPLNTESKYHFVDSIGGIHVHTDDVRNSRRNSSDGLDAAVGAGNGYGVLSDLQAESEEDKVRTFEEREDASPITDDIENLFRAINLNGDSHPTMEESFSGPDESYSGNDNASTEDDTMPLEAQCIQNSEGTYLHQTLAVRLYSRFVRRSAEPEAPASISTQTEKSDSECTRPQSERSLSFGRAFQASPEKKLMDQSERRRRINSTASSVRRLKCPYCEKTFQLGSRDRMERHMENIHARNGDNKKWFNRLRNAKRE</sequence>
<name>A0A3N4HHR2_ASCIM</name>
<reference evidence="2 3" key="1">
    <citation type="journal article" date="2018" name="Nat. Ecol. Evol.">
        <title>Pezizomycetes genomes reveal the molecular basis of ectomycorrhizal truffle lifestyle.</title>
        <authorList>
            <person name="Murat C."/>
            <person name="Payen T."/>
            <person name="Noel B."/>
            <person name="Kuo A."/>
            <person name="Morin E."/>
            <person name="Chen J."/>
            <person name="Kohler A."/>
            <person name="Krizsan K."/>
            <person name="Balestrini R."/>
            <person name="Da Silva C."/>
            <person name="Montanini B."/>
            <person name="Hainaut M."/>
            <person name="Levati E."/>
            <person name="Barry K.W."/>
            <person name="Belfiori B."/>
            <person name="Cichocki N."/>
            <person name="Clum A."/>
            <person name="Dockter R.B."/>
            <person name="Fauchery L."/>
            <person name="Guy J."/>
            <person name="Iotti M."/>
            <person name="Le Tacon F."/>
            <person name="Lindquist E.A."/>
            <person name="Lipzen A."/>
            <person name="Malagnac F."/>
            <person name="Mello A."/>
            <person name="Molinier V."/>
            <person name="Miyauchi S."/>
            <person name="Poulain J."/>
            <person name="Riccioni C."/>
            <person name="Rubini A."/>
            <person name="Sitrit Y."/>
            <person name="Splivallo R."/>
            <person name="Traeger S."/>
            <person name="Wang M."/>
            <person name="Zifcakova L."/>
            <person name="Wipf D."/>
            <person name="Zambonelli A."/>
            <person name="Paolocci F."/>
            <person name="Nowrousian M."/>
            <person name="Ottonello S."/>
            <person name="Baldrian P."/>
            <person name="Spatafora J.W."/>
            <person name="Henrissat B."/>
            <person name="Nagy L.G."/>
            <person name="Aury J.M."/>
            <person name="Wincker P."/>
            <person name="Grigoriev I.V."/>
            <person name="Bonfante P."/>
            <person name="Martin F.M."/>
        </authorList>
    </citation>
    <scope>NUCLEOTIDE SEQUENCE [LARGE SCALE GENOMIC DNA]</scope>
    <source>
        <strain evidence="2 3">RN42</strain>
    </source>
</reference>
<feature type="region of interest" description="Disordered" evidence="1">
    <location>
        <begin position="603"/>
        <end position="631"/>
    </location>
</feature>
<organism evidence="2 3">
    <name type="scientific">Ascobolus immersus RN42</name>
    <dbReference type="NCBI Taxonomy" id="1160509"/>
    <lineage>
        <taxon>Eukaryota</taxon>
        <taxon>Fungi</taxon>
        <taxon>Dikarya</taxon>
        <taxon>Ascomycota</taxon>
        <taxon>Pezizomycotina</taxon>
        <taxon>Pezizomycetes</taxon>
        <taxon>Pezizales</taxon>
        <taxon>Ascobolaceae</taxon>
        <taxon>Ascobolus</taxon>
    </lineage>
</organism>
<feature type="compositionally biased region" description="Basic and acidic residues" evidence="1">
    <location>
        <begin position="125"/>
        <end position="134"/>
    </location>
</feature>
<feature type="region of interest" description="Disordered" evidence="1">
    <location>
        <begin position="426"/>
        <end position="452"/>
    </location>
</feature>
<dbReference type="Proteomes" id="UP000275078">
    <property type="component" value="Unassembled WGS sequence"/>
</dbReference>
<protein>
    <submittedName>
        <fullName evidence="2">Uncharacterized protein</fullName>
    </submittedName>
</protein>
<evidence type="ECO:0000313" key="2">
    <source>
        <dbReference type="EMBL" id="RPA73499.1"/>
    </source>
</evidence>
<accession>A0A3N4HHR2</accession>
<evidence type="ECO:0000256" key="1">
    <source>
        <dbReference type="SAM" id="MobiDB-lite"/>
    </source>
</evidence>
<gene>
    <name evidence="2" type="ORF">BJ508DRAFT_419018</name>
</gene>
<feature type="compositionally biased region" description="Basic and acidic residues" evidence="1">
    <location>
        <begin position="704"/>
        <end position="713"/>
    </location>
</feature>
<proteinExistence type="predicted"/>
<evidence type="ECO:0000313" key="3">
    <source>
        <dbReference type="Proteomes" id="UP000275078"/>
    </source>
</evidence>
<feature type="region of interest" description="Disordered" evidence="1">
    <location>
        <begin position="125"/>
        <end position="178"/>
    </location>
</feature>
<feature type="compositionally biased region" description="Low complexity" evidence="1">
    <location>
        <begin position="169"/>
        <end position="178"/>
    </location>
</feature>
<feature type="region of interest" description="Disordered" evidence="1">
    <location>
        <begin position="668"/>
        <end position="721"/>
    </location>
</feature>
<dbReference type="EMBL" id="ML119819">
    <property type="protein sequence ID" value="RPA73499.1"/>
    <property type="molecule type" value="Genomic_DNA"/>
</dbReference>